<gene>
    <name evidence="1" type="ORF">HNR39_001837</name>
</gene>
<organism evidence="1 2">
    <name type="scientific">Glaciimonas immobilis</name>
    <dbReference type="NCBI Taxonomy" id="728004"/>
    <lineage>
        <taxon>Bacteria</taxon>
        <taxon>Pseudomonadati</taxon>
        <taxon>Pseudomonadota</taxon>
        <taxon>Betaproteobacteria</taxon>
        <taxon>Burkholderiales</taxon>
        <taxon>Oxalobacteraceae</taxon>
        <taxon>Glaciimonas</taxon>
    </lineage>
</organism>
<name>A0A840RQH2_9BURK</name>
<accession>A0A840RQH2</accession>
<proteinExistence type="predicted"/>
<comment type="caution">
    <text evidence="1">The sequence shown here is derived from an EMBL/GenBank/DDBJ whole genome shotgun (WGS) entry which is preliminary data.</text>
</comment>
<dbReference type="EMBL" id="JACHHQ010000003">
    <property type="protein sequence ID" value="MBB5200005.1"/>
    <property type="molecule type" value="Genomic_DNA"/>
</dbReference>
<reference evidence="1 2" key="1">
    <citation type="submission" date="2020-08" db="EMBL/GenBank/DDBJ databases">
        <title>Genomic Encyclopedia of Type Strains, Phase IV (KMG-IV): sequencing the most valuable type-strain genomes for metagenomic binning, comparative biology and taxonomic classification.</title>
        <authorList>
            <person name="Goeker M."/>
        </authorList>
    </citation>
    <scope>NUCLEOTIDE SEQUENCE [LARGE SCALE GENOMIC DNA]</scope>
    <source>
        <strain evidence="1 2">DSM 23240</strain>
    </source>
</reference>
<evidence type="ECO:0000313" key="1">
    <source>
        <dbReference type="EMBL" id="MBB5200005.1"/>
    </source>
</evidence>
<keyword evidence="2" id="KW-1185">Reference proteome</keyword>
<dbReference type="AlphaFoldDB" id="A0A840RQH2"/>
<protein>
    <submittedName>
        <fullName evidence="1">Uncharacterized protein</fullName>
    </submittedName>
</protein>
<dbReference type="Proteomes" id="UP000571084">
    <property type="component" value="Unassembled WGS sequence"/>
</dbReference>
<evidence type="ECO:0000313" key="2">
    <source>
        <dbReference type="Proteomes" id="UP000571084"/>
    </source>
</evidence>
<sequence>MREDVALVAESKKELVIWPQSAETSTLNFIYLHSEADSPIVHALRQGINAVWKLPSNQKMPILD</sequence>